<proteinExistence type="predicted"/>
<evidence type="ECO:0000256" key="4">
    <source>
        <dbReference type="ARBA" id="ARBA00022840"/>
    </source>
</evidence>
<feature type="domain" description="Helicase C-terminal" evidence="6">
    <location>
        <begin position="220"/>
        <end position="364"/>
    </location>
</feature>
<dbReference type="GO" id="GO:0003724">
    <property type="term" value="F:RNA helicase activity"/>
    <property type="evidence" value="ECO:0007669"/>
    <property type="project" value="TreeGrafter"/>
</dbReference>
<dbReference type="PROSITE" id="PS51192">
    <property type="entry name" value="HELICASE_ATP_BIND_1"/>
    <property type="match status" value="1"/>
</dbReference>
<dbReference type="InterPro" id="IPR001650">
    <property type="entry name" value="Helicase_C-like"/>
</dbReference>
<sequence>MYQQYIIHKFKQLKFAQMTPIQKVVFENFDKPANLVGISPTGTGKTYAYLLPILSKIDWQKNVTQAIIVVPTNELVFQVFQMFKFVENHNAKVKILYGGMCKNKISSSLSKKQPPLIIATLSKLFEYAYILKQIHFIKTSFLVLDEADMLFDQQSLSSLDLLLSKWQPKILLFSSTINLSMQFFIKKYFGKSLFFDVYSQHQLKINYYSLFSPLYQRLNDLKHFLKISNPYLAFIFFSEKKEQNRIYACLKGENLKILNFSSNLTVRQRKNYILDIKKNKYQYVLVSDLASRGLDLDVSWVIHYDLPTRNLEFFVHRSGRTGRMEKEGNVLLLYDEKEQKTLTQITKNYHLQLQPIVLTATSFQKKKITTSTQTNHKKKSLYERKKSFTKIKNKRQHISVKKKIKND</sequence>
<dbReference type="PANTHER" id="PTHR47963">
    <property type="entry name" value="DEAD-BOX ATP-DEPENDENT RNA HELICASE 47, MITOCHONDRIAL"/>
    <property type="match status" value="1"/>
</dbReference>
<keyword evidence="2" id="KW-0378">Hydrolase</keyword>
<dbReference type="GO" id="GO:0033592">
    <property type="term" value="F:RNA strand annealing activity"/>
    <property type="evidence" value="ECO:0007669"/>
    <property type="project" value="TreeGrafter"/>
</dbReference>
<dbReference type="InterPro" id="IPR050547">
    <property type="entry name" value="DEAD_box_RNA_helicases"/>
</dbReference>
<evidence type="ECO:0000313" key="8">
    <source>
        <dbReference type="Proteomes" id="UP000238672"/>
    </source>
</evidence>
<evidence type="ECO:0000259" key="5">
    <source>
        <dbReference type="PROSITE" id="PS51192"/>
    </source>
</evidence>
<evidence type="ECO:0000259" key="6">
    <source>
        <dbReference type="PROSITE" id="PS51194"/>
    </source>
</evidence>
<organism evidence="7 8">
    <name type="scientific">Candidatus Phytoplasma phoenicium</name>
    <dbReference type="NCBI Taxonomy" id="198422"/>
    <lineage>
        <taxon>Bacteria</taxon>
        <taxon>Bacillati</taxon>
        <taxon>Mycoplasmatota</taxon>
        <taxon>Mollicutes</taxon>
        <taxon>Acholeplasmatales</taxon>
        <taxon>Acholeplasmataceae</taxon>
        <taxon>Candidatus Phytoplasma</taxon>
        <taxon>16SrIX (Pigeon pea witches'-broom group)</taxon>
    </lineage>
</organism>
<feature type="domain" description="Helicase ATP-binding" evidence="5">
    <location>
        <begin position="26"/>
        <end position="195"/>
    </location>
</feature>
<dbReference type="SMART" id="SM00487">
    <property type="entry name" value="DEXDc"/>
    <property type="match status" value="1"/>
</dbReference>
<keyword evidence="1" id="KW-0547">Nucleotide-binding</keyword>
<gene>
    <name evidence="7" type="ORF">C6B37_00245</name>
</gene>
<keyword evidence="4" id="KW-0067">ATP-binding</keyword>
<evidence type="ECO:0000256" key="3">
    <source>
        <dbReference type="ARBA" id="ARBA00022806"/>
    </source>
</evidence>
<dbReference type="CDD" id="cd18787">
    <property type="entry name" value="SF2_C_DEAD"/>
    <property type="match status" value="1"/>
</dbReference>
<dbReference type="Pfam" id="PF00271">
    <property type="entry name" value="Helicase_C"/>
    <property type="match status" value="1"/>
</dbReference>
<evidence type="ECO:0000256" key="1">
    <source>
        <dbReference type="ARBA" id="ARBA00022741"/>
    </source>
</evidence>
<comment type="caution">
    <text evidence="7">The sequence shown here is derived from an EMBL/GenBank/DDBJ whole genome shotgun (WGS) entry which is preliminary data.</text>
</comment>
<dbReference type="SMART" id="SM00490">
    <property type="entry name" value="HELICc"/>
    <property type="match status" value="1"/>
</dbReference>
<dbReference type="GO" id="GO:0009409">
    <property type="term" value="P:response to cold"/>
    <property type="evidence" value="ECO:0007669"/>
    <property type="project" value="TreeGrafter"/>
</dbReference>
<evidence type="ECO:0000256" key="2">
    <source>
        <dbReference type="ARBA" id="ARBA00022801"/>
    </source>
</evidence>
<dbReference type="InterPro" id="IPR014001">
    <property type="entry name" value="Helicase_ATP-bd"/>
</dbReference>
<dbReference type="Proteomes" id="UP000238672">
    <property type="component" value="Unassembled WGS sequence"/>
</dbReference>
<name>A0A2S8NVH4_9MOLU</name>
<accession>A0A2S8NVH4</accession>
<keyword evidence="8" id="KW-1185">Reference proteome</keyword>
<dbReference type="InterPro" id="IPR011545">
    <property type="entry name" value="DEAD/DEAH_box_helicase_dom"/>
</dbReference>
<dbReference type="SUPFAM" id="SSF52540">
    <property type="entry name" value="P-loop containing nucleoside triphosphate hydrolases"/>
    <property type="match status" value="1"/>
</dbReference>
<keyword evidence="3 7" id="KW-0347">Helicase</keyword>
<dbReference type="GO" id="GO:0005840">
    <property type="term" value="C:ribosome"/>
    <property type="evidence" value="ECO:0007669"/>
    <property type="project" value="TreeGrafter"/>
</dbReference>
<dbReference type="GO" id="GO:0016787">
    <property type="term" value="F:hydrolase activity"/>
    <property type="evidence" value="ECO:0007669"/>
    <property type="project" value="UniProtKB-KW"/>
</dbReference>
<dbReference type="EMBL" id="PUUG01000002">
    <property type="protein sequence ID" value="PQP79973.1"/>
    <property type="molecule type" value="Genomic_DNA"/>
</dbReference>
<dbReference type="AlphaFoldDB" id="A0A2S8NVH4"/>
<protein>
    <submittedName>
        <fullName evidence="7">DNA helicase</fullName>
    </submittedName>
</protein>
<dbReference type="InterPro" id="IPR027417">
    <property type="entry name" value="P-loop_NTPase"/>
</dbReference>
<dbReference type="PANTHER" id="PTHR47963:SF1">
    <property type="entry name" value="DEAD-BOX ATP-DEPENDENT RNA HELICASE CSHB"/>
    <property type="match status" value="1"/>
</dbReference>
<dbReference type="Pfam" id="PF00270">
    <property type="entry name" value="DEAD"/>
    <property type="match status" value="1"/>
</dbReference>
<dbReference type="PROSITE" id="PS51194">
    <property type="entry name" value="HELICASE_CTER"/>
    <property type="match status" value="1"/>
</dbReference>
<reference evidence="7 8" key="1">
    <citation type="submission" date="2018-02" db="EMBL/GenBank/DDBJ databases">
        <title>Metagenomics reveals mixed infection of spiroplasma and phytoplasma in chicory.</title>
        <authorList>
            <person name="Polano C."/>
            <person name="Moruzzi S."/>
            <person name="Ermacora P."/>
            <person name="Ferrini F."/>
            <person name="Martini M."/>
            <person name="Firrao G."/>
        </authorList>
    </citation>
    <scope>NUCLEOTIDE SEQUENCE [LARGE SCALE GENOMIC DNA]</scope>
    <source>
        <strain evidence="7 8">ChiP</strain>
    </source>
</reference>
<dbReference type="GO" id="GO:0005524">
    <property type="term" value="F:ATP binding"/>
    <property type="evidence" value="ECO:0007669"/>
    <property type="project" value="UniProtKB-KW"/>
</dbReference>
<dbReference type="Gene3D" id="3.40.50.300">
    <property type="entry name" value="P-loop containing nucleotide triphosphate hydrolases"/>
    <property type="match status" value="2"/>
</dbReference>
<dbReference type="GO" id="GO:0005829">
    <property type="term" value="C:cytosol"/>
    <property type="evidence" value="ECO:0007669"/>
    <property type="project" value="TreeGrafter"/>
</dbReference>
<evidence type="ECO:0000313" key="7">
    <source>
        <dbReference type="EMBL" id="PQP79973.1"/>
    </source>
</evidence>